<feature type="region of interest" description="Disordered" evidence="1">
    <location>
        <begin position="348"/>
        <end position="372"/>
    </location>
</feature>
<proteinExistence type="predicted"/>
<evidence type="ECO:0000256" key="1">
    <source>
        <dbReference type="SAM" id="MobiDB-lite"/>
    </source>
</evidence>
<dbReference type="EMBL" id="JACXVP010000010">
    <property type="protein sequence ID" value="KAG5579820.1"/>
    <property type="molecule type" value="Genomic_DNA"/>
</dbReference>
<dbReference type="PANTHER" id="PTHR33180:SF31">
    <property type="entry name" value="POLYPROTEIN PROTEIN"/>
    <property type="match status" value="1"/>
</dbReference>
<dbReference type="OrthoDB" id="1306244at2759"/>
<dbReference type="InterPro" id="IPR046796">
    <property type="entry name" value="Transposase_32_dom"/>
</dbReference>
<feature type="compositionally biased region" description="Basic and acidic residues" evidence="1">
    <location>
        <begin position="348"/>
        <end position="359"/>
    </location>
</feature>
<name>A0A9J5WXM2_SOLCO</name>
<keyword evidence="4" id="KW-1185">Reference proteome</keyword>
<evidence type="ECO:0000313" key="4">
    <source>
        <dbReference type="Proteomes" id="UP000824120"/>
    </source>
</evidence>
<protein>
    <recommendedName>
        <fullName evidence="2">Putative plant transposon protein domain-containing protein</fullName>
    </recommendedName>
</protein>
<reference evidence="3 4" key="1">
    <citation type="submission" date="2020-09" db="EMBL/GenBank/DDBJ databases">
        <title>De no assembly of potato wild relative species, Solanum commersonii.</title>
        <authorList>
            <person name="Cho K."/>
        </authorList>
    </citation>
    <scope>NUCLEOTIDE SEQUENCE [LARGE SCALE GENOMIC DNA]</scope>
    <source>
        <strain evidence="3">LZ3.2</strain>
        <tissue evidence="3">Leaf</tissue>
    </source>
</reference>
<organism evidence="3 4">
    <name type="scientific">Solanum commersonii</name>
    <name type="common">Commerson's wild potato</name>
    <name type="synonym">Commerson's nightshade</name>
    <dbReference type="NCBI Taxonomy" id="4109"/>
    <lineage>
        <taxon>Eukaryota</taxon>
        <taxon>Viridiplantae</taxon>
        <taxon>Streptophyta</taxon>
        <taxon>Embryophyta</taxon>
        <taxon>Tracheophyta</taxon>
        <taxon>Spermatophyta</taxon>
        <taxon>Magnoliopsida</taxon>
        <taxon>eudicotyledons</taxon>
        <taxon>Gunneridae</taxon>
        <taxon>Pentapetalae</taxon>
        <taxon>asterids</taxon>
        <taxon>lamiids</taxon>
        <taxon>Solanales</taxon>
        <taxon>Solanaceae</taxon>
        <taxon>Solanoideae</taxon>
        <taxon>Solaneae</taxon>
        <taxon>Solanum</taxon>
    </lineage>
</organism>
<feature type="domain" description="Putative plant transposon protein" evidence="2">
    <location>
        <begin position="173"/>
        <end position="323"/>
    </location>
</feature>
<evidence type="ECO:0000313" key="3">
    <source>
        <dbReference type="EMBL" id="KAG5579820.1"/>
    </source>
</evidence>
<dbReference type="PANTHER" id="PTHR33180">
    <property type="entry name" value="PHOTOSYSTEM II CP43 REACTION CENTER PROTEIN"/>
    <property type="match status" value="1"/>
</dbReference>
<accession>A0A9J5WXM2</accession>
<feature type="region of interest" description="Disordered" evidence="1">
    <location>
        <begin position="519"/>
        <end position="564"/>
    </location>
</feature>
<dbReference type="Pfam" id="PF20167">
    <property type="entry name" value="Transposase_32"/>
    <property type="match status" value="1"/>
</dbReference>
<gene>
    <name evidence="3" type="ORF">H5410_050447</name>
</gene>
<feature type="compositionally biased region" description="Polar residues" evidence="1">
    <location>
        <begin position="538"/>
        <end position="547"/>
    </location>
</feature>
<dbReference type="AlphaFoldDB" id="A0A9J5WXM2"/>
<dbReference type="Proteomes" id="UP000824120">
    <property type="component" value="Chromosome 10"/>
</dbReference>
<comment type="caution">
    <text evidence="3">The sequence shown here is derived from an EMBL/GenBank/DDBJ whole genome shotgun (WGS) entry which is preliminary data.</text>
</comment>
<evidence type="ECO:0000259" key="2">
    <source>
        <dbReference type="Pfam" id="PF20167"/>
    </source>
</evidence>
<sequence length="564" mass="63336">MGLNSRSWVESRHVGSVGELGRARRTTRWFAKVPHLAFNFMLYLKLISVTFGEKLETWSGPILTCHPRKVYMGDYWFQATLSEPKDDQPLQSQRDEIRARSHLNAARAAPTPTPTESMLAPTPPCGSYGSSSPSPRLLNRLKGDSLRTILEEKSLSTDGLEGKYLNVRDTLHFHRFEQFTRPRGRYIPSWFQKARRKSASSDRLSRLWFRGKEVECNNEYINTVIDRGHHPEVDRGRRLIEKRDLNVVARYWFGFISSSIMHSQNESALRHPKVACLGSIISRKSIDLGLIIEQEMAMRVKQRQTSLLFSVLITKLCRHAEVPRDPTRDIEVTPSSSTNIQHIEAEYTREEVDRRREAPMDTSPEVDIDSIPTEASLPTPAYGCSGTSVPSTSSQVLGTSTSSHPAKITQVMILKTGHLAHSADVRATRLERDIPWMIEIKVSDLRKDVDYLKSTDFTSLLEAANDLEAPETSVIPPATARDMYGDDAVIKESNAKTDEKLIEIRDESIYRNLPDLEETIVHGDGPSEVTPGTKARDQSTTPGTDAQVQIDAPGTDAQTDGVTE</sequence>
<feature type="region of interest" description="Disordered" evidence="1">
    <location>
        <begin position="104"/>
        <end position="134"/>
    </location>
</feature>
<feature type="compositionally biased region" description="Low complexity" evidence="1">
    <location>
        <begin position="125"/>
        <end position="134"/>
    </location>
</feature>